<dbReference type="InterPro" id="IPR036188">
    <property type="entry name" value="FAD/NAD-bd_sf"/>
</dbReference>
<evidence type="ECO:0000313" key="12">
    <source>
        <dbReference type="EMBL" id="MBG0564859.1"/>
    </source>
</evidence>
<dbReference type="InterPro" id="IPR002937">
    <property type="entry name" value="Amino_oxidase"/>
</dbReference>
<dbReference type="GO" id="GO:0005737">
    <property type="term" value="C:cytoplasm"/>
    <property type="evidence" value="ECO:0007669"/>
    <property type="project" value="InterPro"/>
</dbReference>
<dbReference type="InterPro" id="IPR036852">
    <property type="entry name" value="Peptidase_S8/S53_dom_sf"/>
</dbReference>
<feature type="compositionally biased region" description="Low complexity" evidence="6">
    <location>
        <begin position="78"/>
        <end position="93"/>
    </location>
</feature>
<feature type="region of interest" description="Disordered" evidence="6">
    <location>
        <begin position="1333"/>
        <end position="1354"/>
    </location>
</feature>
<evidence type="ECO:0000256" key="5">
    <source>
        <dbReference type="PROSITE-ProRule" id="PRU01240"/>
    </source>
</evidence>
<feature type="region of interest" description="Disordered" evidence="6">
    <location>
        <begin position="68"/>
        <end position="98"/>
    </location>
</feature>
<feature type="domain" description="Amine oxidase" evidence="9">
    <location>
        <begin position="705"/>
        <end position="1123"/>
    </location>
</feature>
<evidence type="ECO:0000256" key="1">
    <source>
        <dbReference type="ARBA" id="ARBA00022670"/>
    </source>
</evidence>
<feature type="domain" description="Peptidase S8/S53" evidence="7">
    <location>
        <begin position="103"/>
        <end position="292"/>
    </location>
</feature>
<dbReference type="InterPro" id="IPR015500">
    <property type="entry name" value="Peptidase_S8_subtilisin-rel"/>
</dbReference>
<dbReference type="PRINTS" id="PR00723">
    <property type="entry name" value="SUBTILISIN"/>
</dbReference>
<dbReference type="InterPro" id="IPR000209">
    <property type="entry name" value="Peptidase_S8/S53_dom"/>
</dbReference>
<dbReference type="Gene3D" id="2.60.120.1290">
    <property type="match status" value="1"/>
</dbReference>
<evidence type="ECO:0000256" key="2">
    <source>
        <dbReference type="ARBA" id="ARBA00022801"/>
    </source>
</evidence>
<proteinExistence type="inferred from homology"/>
<evidence type="ECO:0000256" key="4">
    <source>
        <dbReference type="PIRSR" id="PIRSR615500-1"/>
    </source>
</evidence>
<dbReference type="RefSeq" id="WP_196416628.1">
    <property type="nucleotide sequence ID" value="NZ_JADQTO010000012.1"/>
</dbReference>
<dbReference type="InterPro" id="IPR036366">
    <property type="entry name" value="PGBDSf"/>
</dbReference>
<evidence type="ECO:0000259" key="8">
    <source>
        <dbReference type="Pfam" id="PF01471"/>
    </source>
</evidence>
<keyword evidence="13" id="KW-1185">Reference proteome</keyword>
<comment type="similarity">
    <text evidence="5">Belongs to the peptidase S8 family.</text>
</comment>
<feature type="active site" description="Charge relay system" evidence="4 5">
    <location>
        <position position="186"/>
    </location>
</feature>
<dbReference type="SUPFAM" id="SSF110083">
    <property type="entry name" value="Peptidylarginine deiminase Pad4, middle domain"/>
    <property type="match status" value="1"/>
</dbReference>
<name>A0A931C9X8_9ACTN</name>
<dbReference type="GO" id="GO:0016491">
    <property type="term" value="F:oxidoreductase activity"/>
    <property type="evidence" value="ECO:0007669"/>
    <property type="project" value="InterPro"/>
</dbReference>
<dbReference type="InterPro" id="IPR023828">
    <property type="entry name" value="Peptidase_S8_Ser-AS"/>
</dbReference>
<dbReference type="PANTHER" id="PTHR10837:SF8">
    <property type="entry name" value="PROTEIN-ARGININE DEIMINASE"/>
    <property type="match status" value="1"/>
</dbReference>
<dbReference type="EMBL" id="JADQTO010000012">
    <property type="protein sequence ID" value="MBG0564859.1"/>
    <property type="molecule type" value="Genomic_DNA"/>
</dbReference>
<dbReference type="Pfam" id="PF00082">
    <property type="entry name" value="Peptidase_S8"/>
    <property type="match status" value="2"/>
</dbReference>
<accession>A0A931C9X8</accession>
<protein>
    <submittedName>
        <fullName evidence="12">FAD-dependent oxidoreductase</fullName>
    </submittedName>
</protein>
<dbReference type="Gene3D" id="3.75.10.10">
    <property type="entry name" value="L-arginine/glycine Amidinotransferase, Chain A"/>
    <property type="match status" value="1"/>
</dbReference>
<keyword evidence="1 5" id="KW-0645">Protease</keyword>
<dbReference type="InterPro" id="IPR013530">
    <property type="entry name" value="PAD_C"/>
</dbReference>
<feature type="domain" description="Protein-arginine deiminase (PAD) central" evidence="11">
    <location>
        <begin position="1458"/>
        <end position="1594"/>
    </location>
</feature>
<keyword evidence="2 5" id="KW-0378">Hydrolase</keyword>
<dbReference type="Proteomes" id="UP000598146">
    <property type="component" value="Unassembled WGS sequence"/>
</dbReference>
<dbReference type="Pfam" id="PF01471">
    <property type="entry name" value="PG_binding_1"/>
    <property type="match status" value="1"/>
</dbReference>
<dbReference type="InterPro" id="IPR002477">
    <property type="entry name" value="Peptidoglycan-bd-like"/>
</dbReference>
<dbReference type="SUPFAM" id="SSF52743">
    <property type="entry name" value="Subtilisin-like"/>
    <property type="match status" value="1"/>
</dbReference>
<dbReference type="PROSITE" id="PS00138">
    <property type="entry name" value="SUBTILASE_SER"/>
    <property type="match status" value="1"/>
</dbReference>
<dbReference type="GO" id="GO:0004668">
    <property type="term" value="F:protein-arginine deiminase activity"/>
    <property type="evidence" value="ECO:0007669"/>
    <property type="project" value="InterPro"/>
</dbReference>
<evidence type="ECO:0000313" key="13">
    <source>
        <dbReference type="Proteomes" id="UP000598146"/>
    </source>
</evidence>
<dbReference type="Gene3D" id="2.60.40.1700">
    <property type="entry name" value="Protein-arginine deiminase, central domain"/>
    <property type="match status" value="1"/>
</dbReference>
<dbReference type="PANTHER" id="PTHR10837">
    <property type="entry name" value="PEPTIDYLARGININE DEIMINASE"/>
    <property type="match status" value="1"/>
</dbReference>
<dbReference type="InterPro" id="IPR036365">
    <property type="entry name" value="PGBD-like_sf"/>
</dbReference>
<evidence type="ECO:0000259" key="10">
    <source>
        <dbReference type="Pfam" id="PF03068"/>
    </source>
</evidence>
<dbReference type="Gene3D" id="1.10.101.10">
    <property type="entry name" value="PGBD-like superfamily/PGBD"/>
    <property type="match status" value="2"/>
</dbReference>
<dbReference type="InterPro" id="IPR036556">
    <property type="entry name" value="PAD_central_sf"/>
</dbReference>
<dbReference type="SUPFAM" id="SSF54373">
    <property type="entry name" value="FAD-linked reductases, C-terminal domain"/>
    <property type="match status" value="1"/>
</dbReference>
<dbReference type="GO" id="GO:0006508">
    <property type="term" value="P:proteolysis"/>
    <property type="evidence" value="ECO:0007669"/>
    <property type="project" value="UniProtKB-KW"/>
</dbReference>
<sequence length="2007" mass="213287">MDPALRDLAAGGEPADDVAVILRLHDPAQPPPGVRIVCRFGAIATARVRRSAIGTVWSDPATVSVKAPRRYTPDLEPPAEGAGEAEPAGPLDGSRPAGLTATGRGVVVGCVDWGCDFAHPDLRHPDGRTRLLALWDHRPATGGRAEPYGYGRILDAAAIDDALRRPDPYHALGYHPAAFDAGFGAHGTHTAGIACGNGSAGGPVGMAPEAELVFVSLGRQASAGPTPLGDSAELLEALDFILRTAGDRPCVINLSLGRHAGPHTGGTLVEQAMDWLLTAAPGRAIVQSCGNYFERRTHASWLLRPGAVQRVRVDVDLADRTPNEVDLWYPGRDRLGVELTTPGGRHRCVVPLGGRGTIEVGGREVARVHHRADDPLTHDHQVSVVLQPAPEVPVWELVLTGEDVVDGRVHAWIERDSGCRSCQSRFPPEAADPRTTVGTIANGYRTITVGAYDSGLPERPPGRFSSSGRTRDGRQKPDLVAPGVRVPGPRSRPRGPDPGPPYIRMSGTSMAAPAVTGTVALLFEVAGRKLSIEETRRAVLAGCDPPPAGADRLRLGSGYLNPVRVLAAVRPAGVMEVETVDSALRCPRFAGDPELAKVLAGRLRLGAPGTAPVPAPVLSRGPAVRKVQEALIAAGYPLPRYGADGGFGAETGRAVVRFKNAHGIRPNDPVVGPTTLRALDSRCAGATPPGCSPASFPVAVVGAGFAGLMAAWALQDGGFPVTVFEASGRVGGRVRTDSTLVNGKVVEAGAELIGENHLTWWVLKKTFGLELEELSKAPDARIRLGDTDLTPDQLAAANREMTRVKRVIAAEAATVPPSQPWTAPGAAGLDAKSLAERLSEPDMFGRASSIARRLFEFITENDQCAPLSRQSYLGFLTAVRAHATPGDPLGYWNKTETHRCKGGNEQLAQHLAKNLRALRLNTPVTALEINAKGVRVSTPGGSADFAYVVLAAPPPVWPRVEATPAFRPADYTVSHGPAVKFLGAFDTRFWEKAGLAPSALWDQLGSVWEGTDNQPVPPRGWCLSVYSGGGFVLDPARYVDRMDRLYPGYRKQLNGRLFADWPNEKWIGTGYAIPAPGEVTTVVRNLSRPFRDRLFFAGEQTSPGFFGYMEGALQSGLRAVAQIAAAAQSACPPGRGEAEEDVVRDPTGKLSSAAGEDLVERLDAELAERARPGRRWLDQVLAAAGCGPLPAGTTVARLFDMFAGSGPPPPAGMFVVVGRPEQARPELRAGDLLLTRGRGSPYASIGVVVNGRLRGRHELARVGLRADAALPGRYVQVIDPAPHRRADRYARRVTGPDGAVLGHVLILRPQPRTIPAETEDADFEAAEAVSGPVCVPDPEPDPTGKGPHPLIKRGSKRPVVGYAQQCLNEFLAQQQAGTLTCADPGFAGKTAATLLSRKQLPLVVDCKFGEATELATKAFQACAGIGRDGKIGPVTWPLLEAFAPGKAPPPAPLFKLLIDTARSGALTEAIPGWKWGAAGHGAVVLVNNDDDGTTGRPDNEDATVDPGNDAAELTALSIERTAAAPAGTVLELRVDNQAALRIFAGTAAGAPEIIGPGTAASHRFADLTPARIDLAMEGVRYAGPGFPGEVTLTLRTTDPAGTVTDQIATVRVAPWIIPNHLDPAEKVFVVDAGPFNSAFRAALATHVTAAGCTLVELPLVAGDIWMQDACEFGYASVPGATLRSVLRSPQPRGLDTAARNMLAPDLGFLVEGDVALANTFDSTGNLEATPPVTVGGKHYPFGRVYFGPGRGADTFDPKVRDFLRAQIVQDPIEVNTGWLSVGHVDEVISFVPAPSGKGFKLVLPSPRRAYEILDKLKATHGSEPILKGRKLLVRFPAPGDTLVERTISDFLKLRDDFHPELRDMVAAGLVAHTARPLRVFNRNRQTDIDGVRKKLIKELGLAASDVIDLPVIFMPNPPLPTRADALTGNVVNILLLNKHCVVPRPFGPLIGADDQFEKDVTDKLGPLGLTVDWIDNWDDYHVRQGEVHCATNTLRTAKPAKWWEFER</sequence>
<evidence type="ECO:0000259" key="11">
    <source>
        <dbReference type="Pfam" id="PF08527"/>
    </source>
</evidence>
<feature type="domain" description="Peptidoglycan binding-like" evidence="8">
    <location>
        <begin position="620"/>
        <end position="679"/>
    </location>
</feature>
<dbReference type="SUPFAM" id="SSF55909">
    <property type="entry name" value="Pentein"/>
    <property type="match status" value="1"/>
</dbReference>
<dbReference type="GO" id="GO:0005509">
    <property type="term" value="F:calcium ion binding"/>
    <property type="evidence" value="ECO:0007669"/>
    <property type="project" value="InterPro"/>
</dbReference>
<dbReference type="PROSITE" id="PS51892">
    <property type="entry name" value="SUBTILASE"/>
    <property type="match status" value="1"/>
</dbReference>
<dbReference type="GO" id="GO:0004252">
    <property type="term" value="F:serine-type endopeptidase activity"/>
    <property type="evidence" value="ECO:0007669"/>
    <property type="project" value="UniProtKB-UniRule"/>
</dbReference>
<keyword evidence="3 5" id="KW-0720">Serine protease</keyword>
<dbReference type="Pfam" id="PF08527">
    <property type="entry name" value="PAD_M"/>
    <property type="match status" value="1"/>
</dbReference>
<comment type="caution">
    <text evidence="12">The sequence shown here is derived from an EMBL/GenBank/DDBJ whole genome shotgun (WGS) entry which is preliminary data.</text>
</comment>
<reference evidence="12" key="1">
    <citation type="submission" date="2020-11" db="EMBL/GenBank/DDBJ databases">
        <title>Isolation and identification of active actinomycetes.</title>
        <authorList>
            <person name="Sun X."/>
        </authorList>
    </citation>
    <scope>NUCLEOTIDE SEQUENCE</scope>
    <source>
        <strain evidence="12">NEAU-A11</strain>
    </source>
</reference>
<evidence type="ECO:0000256" key="6">
    <source>
        <dbReference type="SAM" id="MobiDB-lite"/>
    </source>
</evidence>
<dbReference type="Gene3D" id="1.10.405.10">
    <property type="entry name" value="Guanine Nucleotide Dissociation Inhibitor, domain 1"/>
    <property type="match status" value="1"/>
</dbReference>
<dbReference type="SUPFAM" id="SSF47090">
    <property type="entry name" value="PGBD-like"/>
    <property type="match status" value="2"/>
</dbReference>
<feature type="domain" description="Peptidase S8/S53" evidence="7">
    <location>
        <begin position="436"/>
        <end position="539"/>
    </location>
</feature>
<feature type="domain" description="Protein-arginine deiminase C-terminal" evidence="10">
    <location>
        <begin position="1605"/>
        <end position="2004"/>
    </location>
</feature>
<dbReference type="Gene3D" id="3.40.50.200">
    <property type="entry name" value="Peptidase S8/S53 domain"/>
    <property type="match status" value="1"/>
</dbReference>
<evidence type="ECO:0000259" key="7">
    <source>
        <dbReference type="Pfam" id="PF00082"/>
    </source>
</evidence>
<feature type="active site" description="Charge relay system" evidence="4 5">
    <location>
        <position position="112"/>
    </location>
</feature>
<dbReference type="InterPro" id="IPR013733">
    <property type="entry name" value="Prot_Arg_deaminase_cen_dom"/>
</dbReference>
<organism evidence="12 13">
    <name type="scientific">Actinoplanes aureus</name>
    <dbReference type="NCBI Taxonomy" id="2792083"/>
    <lineage>
        <taxon>Bacteria</taxon>
        <taxon>Bacillati</taxon>
        <taxon>Actinomycetota</taxon>
        <taxon>Actinomycetes</taxon>
        <taxon>Micromonosporales</taxon>
        <taxon>Micromonosporaceae</taxon>
        <taxon>Actinoplanes</taxon>
    </lineage>
</organism>
<dbReference type="Gene3D" id="3.90.660.10">
    <property type="match status" value="1"/>
</dbReference>
<feature type="region of interest" description="Disordered" evidence="6">
    <location>
        <begin position="451"/>
        <end position="507"/>
    </location>
</feature>
<dbReference type="InterPro" id="IPR004303">
    <property type="entry name" value="PAD"/>
</dbReference>
<dbReference type="SUPFAM" id="SSF51905">
    <property type="entry name" value="FAD/NAD(P)-binding domain"/>
    <property type="match status" value="1"/>
</dbReference>
<gene>
    <name evidence="12" type="ORF">I4J89_25750</name>
</gene>
<evidence type="ECO:0000259" key="9">
    <source>
        <dbReference type="Pfam" id="PF01593"/>
    </source>
</evidence>
<feature type="active site" description="Charge relay system" evidence="4 5">
    <location>
        <position position="509"/>
    </location>
</feature>
<dbReference type="Gene3D" id="3.50.50.60">
    <property type="entry name" value="FAD/NAD(P)-binding domain"/>
    <property type="match status" value="1"/>
</dbReference>
<dbReference type="Pfam" id="PF01593">
    <property type="entry name" value="Amino_oxidase"/>
    <property type="match status" value="1"/>
</dbReference>
<evidence type="ECO:0000256" key="3">
    <source>
        <dbReference type="ARBA" id="ARBA00022825"/>
    </source>
</evidence>
<dbReference type="Pfam" id="PF03068">
    <property type="entry name" value="PAD"/>
    <property type="match status" value="1"/>
</dbReference>